<reference evidence="1" key="1">
    <citation type="submission" date="2023-07" db="EMBL/GenBank/DDBJ databases">
        <authorList>
            <person name="Xia Y."/>
        </authorList>
    </citation>
    <scope>NUCLEOTIDE SEQUENCE</scope>
    <source>
        <strain evidence="1">E</strain>
    </source>
</reference>
<accession>A0AA96IZ26</accession>
<protein>
    <submittedName>
        <fullName evidence="1">Uncharacterized protein</fullName>
    </submittedName>
</protein>
<name>A0AA96IZ26_9VIRU</name>
<sequence>MFCRECPFGDDGREHEKFLFSEDEYSLPSVSQHVQKQKYFGRVT</sequence>
<proteinExistence type="predicted"/>
<evidence type="ECO:0000313" key="1">
    <source>
        <dbReference type="EMBL" id="WNL50189.1"/>
    </source>
</evidence>
<organism evidence="1">
    <name type="scientific">Marseillevirus sp</name>
    <dbReference type="NCBI Taxonomy" id="2809551"/>
    <lineage>
        <taxon>Viruses</taxon>
        <taxon>Varidnaviria</taxon>
        <taxon>Bamfordvirae</taxon>
        <taxon>Nucleocytoviricota</taxon>
        <taxon>Megaviricetes</taxon>
        <taxon>Pimascovirales</taxon>
        <taxon>Pimascovirales incertae sedis</taxon>
        <taxon>Marseilleviridae</taxon>
        <taxon>Marseillevirus</taxon>
    </lineage>
</organism>
<dbReference type="EMBL" id="OR343189">
    <property type="protein sequence ID" value="WNL50189.1"/>
    <property type="molecule type" value="Genomic_DNA"/>
</dbReference>
<gene>
    <name evidence="1" type="ORF">MarDSR_150</name>
</gene>